<keyword evidence="3" id="KW-0547">Nucleotide-binding</keyword>
<keyword evidence="5" id="KW-0067">ATP-binding</keyword>
<dbReference type="GO" id="GO:0004674">
    <property type="term" value="F:protein serine/threonine kinase activity"/>
    <property type="evidence" value="ECO:0007669"/>
    <property type="project" value="UniProtKB-KW"/>
</dbReference>
<evidence type="ECO:0000256" key="1">
    <source>
        <dbReference type="ARBA" id="ARBA00022527"/>
    </source>
</evidence>
<dbReference type="Proteomes" id="UP000694867">
    <property type="component" value="Unplaced"/>
</dbReference>
<evidence type="ECO:0000256" key="2">
    <source>
        <dbReference type="ARBA" id="ARBA00022679"/>
    </source>
</evidence>
<keyword evidence="2" id="KW-0808">Transferase</keyword>
<dbReference type="PROSITE" id="PS50011">
    <property type="entry name" value="PROTEIN_KINASE_DOM"/>
    <property type="match status" value="1"/>
</dbReference>
<dbReference type="PROSITE" id="PS00108">
    <property type="entry name" value="PROTEIN_KINASE_ST"/>
    <property type="match status" value="1"/>
</dbReference>
<evidence type="ECO:0000256" key="5">
    <source>
        <dbReference type="ARBA" id="ARBA00022840"/>
    </source>
</evidence>
<proteinExistence type="predicted"/>
<dbReference type="Gene3D" id="1.10.510.10">
    <property type="entry name" value="Transferase(Phosphotransferase) domain 1"/>
    <property type="match status" value="1"/>
</dbReference>
<dbReference type="Gene3D" id="3.30.200.20">
    <property type="entry name" value="Phosphorylase Kinase, domain 1"/>
    <property type="match status" value="1"/>
</dbReference>
<dbReference type="RefSeq" id="XP_003747401.1">
    <property type="nucleotide sequence ID" value="XM_003747353.1"/>
</dbReference>
<dbReference type="SUPFAM" id="SSF56112">
    <property type="entry name" value="Protein kinase-like (PK-like)"/>
    <property type="match status" value="1"/>
</dbReference>
<organism evidence="7 8">
    <name type="scientific">Galendromus occidentalis</name>
    <name type="common">western predatory mite</name>
    <dbReference type="NCBI Taxonomy" id="34638"/>
    <lineage>
        <taxon>Eukaryota</taxon>
        <taxon>Metazoa</taxon>
        <taxon>Ecdysozoa</taxon>
        <taxon>Arthropoda</taxon>
        <taxon>Chelicerata</taxon>
        <taxon>Arachnida</taxon>
        <taxon>Acari</taxon>
        <taxon>Parasitiformes</taxon>
        <taxon>Mesostigmata</taxon>
        <taxon>Gamasina</taxon>
        <taxon>Phytoseioidea</taxon>
        <taxon>Phytoseiidae</taxon>
        <taxon>Typhlodrominae</taxon>
        <taxon>Galendromus</taxon>
    </lineage>
</organism>
<evidence type="ECO:0000313" key="7">
    <source>
        <dbReference type="Proteomes" id="UP000694867"/>
    </source>
</evidence>
<dbReference type="Pfam" id="PF00069">
    <property type="entry name" value="Pkinase"/>
    <property type="match status" value="1"/>
</dbReference>
<keyword evidence="1" id="KW-0723">Serine/threonine-protein kinase</keyword>
<evidence type="ECO:0000256" key="3">
    <source>
        <dbReference type="ARBA" id="ARBA00022741"/>
    </source>
</evidence>
<gene>
    <name evidence="8" type="primary">LOC100903627</name>
</gene>
<dbReference type="InterPro" id="IPR008271">
    <property type="entry name" value="Ser/Thr_kinase_AS"/>
</dbReference>
<dbReference type="AlphaFoldDB" id="A0AAJ6QXV6"/>
<protein>
    <submittedName>
        <fullName evidence="8">Protein kinase C theta type-like</fullName>
    </submittedName>
</protein>
<dbReference type="PANTHER" id="PTHR24351">
    <property type="entry name" value="RIBOSOMAL PROTEIN S6 KINASE"/>
    <property type="match status" value="1"/>
</dbReference>
<dbReference type="InterPro" id="IPR011009">
    <property type="entry name" value="Kinase-like_dom_sf"/>
</dbReference>
<dbReference type="SMART" id="SM00220">
    <property type="entry name" value="S_TKc"/>
    <property type="match status" value="1"/>
</dbReference>
<keyword evidence="7" id="KW-1185">Reference proteome</keyword>
<accession>A0AAJ6QXV6</accession>
<evidence type="ECO:0000259" key="6">
    <source>
        <dbReference type="PROSITE" id="PS50011"/>
    </source>
</evidence>
<dbReference type="GO" id="GO:0005524">
    <property type="term" value="F:ATP binding"/>
    <property type="evidence" value="ECO:0007669"/>
    <property type="project" value="UniProtKB-KW"/>
</dbReference>
<feature type="domain" description="Protein kinase" evidence="6">
    <location>
        <begin position="214"/>
        <end position="482"/>
    </location>
</feature>
<evidence type="ECO:0000313" key="8">
    <source>
        <dbReference type="RefSeq" id="XP_003747401.1"/>
    </source>
</evidence>
<dbReference type="GeneID" id="100903627"/>
<dbReference type="KEGG" id="goe:100903627"/>
<dbReference type="InterPro" id="IPR000719">
    <property type="entry name" value="Prot_kinase_dom"/>
</dbReference>
<name>A0AAJ6QXV6_9ACAR</name>
<evidence type="ECO:0000256" key="4">
    <source>
        <dbReference type="ARBA" id="ARBA00022777"/>
    </source>
</evidence>
<sequence length="521" mass="59455">MWSVFQRMVDGKARTNNYAEGAHRRMQLEFGVSHPTRWKFIDGSRRIQRNRDFLLEQFLGGVPSAEKRTHRKSFNITKILLGELLKSHSQISLDYVPLETFAKQQSVRLISDILEKLNHLTLAVEDVKIHILNIAASSNLYRKQQSVAGAAMAMKCLRAFILAVAELCNLFELKSNHELTNWFLSASLCEQTLRALNIRVAYPAVDFIPRMEDFVATRTLGKGGFGAVFEARFVPKNIVVCIKLIPLSRLKKVSFASLDKILASVTEHAKLVQYYSSFLTTEAYVTVMECVQGIDLIRFIEARGELSADKSVVVLLQMVKAIAHLHAHGFIHRDVKLLNTLILPGGHIKIIDFDTCKICMAHFVETKPLHTYFEKTANEFSDQDYAGTITFLPPEIILRESYGRSIDWWAIGVTSFRLLAGRLPFRSKHRQKLKEMIVREEPEFPKETEESAKDFTLRLLHKNKSKRLGSRSYTELTGHNVFKNVRGDLPSDGVYFETNVGKSTTLRKERSKYGHCLRVHV</sequence>
<keyword evidence="4" id="KW-0418">Kinase</keyword>
<reference evidence="8" key="1">
    <citation type="submission" date="2025-08" db="UniProtKB">
        <authorList>
            <consortium name="RefSeq"/>
        </authorList>
    </citation>
    <scope>IDENTIFICATION</scope>
</reference>